<keyword evidence="3" id="KW-1185">Reference proteome</keyword>
<sequence length="405" mass="44573">MSPALTSAIENRPLIEQILKQLGDTVSNIPASPEQCGLLSGLSGNLLFLYKLSAFDASLVDQDVFDEKLDFLQQYLAAHIDHNNLSNGLSGQGWLLEFLNQSQGEDYDLEMCEEIDQLLQESLSETPWTGEIEMVLGLGGVAVYAARRLLKSPSSELFETLVSHFEQAAIQTSEHTLAWSQPATSVYRFNKDNKEVPEFNLGLAHGVPGIIAALLPALKIPALYQRTKSLLVQSCDWLMAQELDKDDFISCFASSCNEQHNSRLGWCYGDLTIALTLARVGRALELPSYLDKAKAISLHAAGRDRHNGMVNDAGLCHGSAGIALIFQLLYQELNEPLLQDTANSWLDITLDGYREKGLEGFYMYSGLSQEHEEDMGLLMGYTGIGLCLLSALTGDTDWVDSLLMA</sequence>
<reference evidence="2 3" key="1">
    <citation type="journal article" date="2015" name="Genome Announc.">
        <title>Draft Genome Sequences of Marine Isolates of Thalassomonas viridans and Thalassomonas actiniarum.</title>
        <authorList>
            <person name="Olonade I."/>
            <person name="van Zyl L.J."/>
            <person name="Trindade M."/>
        </authorList>
    </citation>
    <scope>NUCLEOTIDE SEQUENCE [LARGE SCALE GENOMIC DNA]</scope>
    <source>
        <strain evidence="2 3">XOM25</strain>
    </source>
</reference>
<dbReference type="Gene3D" id="1.50.10.20">
    <property type="match status" value="1"/>
</dbReference>
<proteinExistence type="predicted"/>
<accession>A0AAE9YY78</accession>
<dbReference type="Pfam" id="PF05147">
    <property type="entry name" value="LANC_like"/>
    <property type="match status" value="1"/>
</dbReference>
<dbReference type="GO" id="GO:0031179">
    <property type="term" value="P:peptide modification"/>
    <property type="evidence" value="ECO:0007669"/>
    <property type="project" value="InterPro"/>
</dbReference>
<dbReference type="SMART" id="SM01260">
    <property type="entry name" value="LANC_like"/>
    <property type="match status" value="1"/>
</dbReference>
<feature type="binding site" evidence="1">
    <location>
        <position position="316"/>
    </location>
    <ligand>
        <name>Zn(2+)</name>
        <dbReference type="ChEBI" id="CHEBI:29105"/>
    </ligand>
</feature>
<dbReference type="PANTHER" id="PTHR12736">
    <property type="entry name" value="LANC-LIKE PROTEIN"/>
    <property type="match status" value="1"/>
</dbReference>
<dbReference type="PRINTS" id="PR01950">
    <property type="entry name" value="LANCSUPER"/>
</dbReference>
<dbReference type="KEGG" id="tvd:SG34_017570"/>
<dbReference type="InterPro" id="IPR007822">
    <property type="entry name" value="LANC-like"/>
</dbReference>
<dbReference type="InterPro" id="IPR033889">
    <property type="entry name" value="LanC"/>
</dbReference>
<dbReference type="GO" id="GO:0046872">
    <property type="term" value="F:metal ion binding"/>
    <property type="evidence" value="ECO:0007669"/>
    <property type="project" value="UniProtKB-KW"/>
</dbReference>
<dbReference type="AlphaFoldDB" id="A0AAE9YY78"/>
<dbReference type="PANTHER" id="PTHR12736:SF7">
    <property type="entry name" value="LANC-LIKE PROTEIN 3"/>
    <property type="match status" value="1"/>
</dbReference>
<protein>
    <submittedName>
        <fullName evidence="2">Lanthionine synthetase C family protein</fullName>
    </submittedName>
</protein>
<dbReference type="GO" id="GO:0005886">
    <property type="term" value="C:plasma membrane"/>
    <property type="evidence" value="ECO:0007669"/>
    <property type="project" value="TreeGrafter"/>
</dbReference>
<feature type="binding site" evidence="1">
    <location>
        <position position="317"/>
    </location>
    <ligand>
        <name>Zn(2+)</name>
        <dbReference type="ChEBI" id="CHEBI:29105"/>
    </ligand>
</feature>
<keyword evidence="1" id="KW-0479">Metal-binding</keyword>
<gene>
    <name evidence="2" type="ORF">SG34_017570</name>
</gene>
<keyword evidence="1" id="KW-0862">Zinc</keyword>
<evidence type="ECO:0000313" key="3">
    <source>
        <dbReference type="Proteomes" id="UP000032352"/>
    </source>
</evidence>
<evidence type="ECO:0000256" key="1">
    <source>
        <dbReference type="PIRSR" id="PIRSR607822-1"/>
    </source>
</evidence>
<dbReference type="CDD" id="cd04793">
    <property type="entry name" value="LanC"/>
    <property type="match status" value="1"/>
</dbReference>
<dbReference type="SUPFAM" id="SSF158745">
    <property type="entry name" value="LanC-like"/>
    <property type="match status" value="1"/>
</dbReference>
<dbReference type="PRINTS" id="PR01955">
    <property type="entry name" value="LANCFRANKIA"/>
</dbReference>
<dbReference type="RefSeq" id="WP_044839785.1">
    <property type="nucleotide sequence ID" value="NZ_CP059733.1"/>
</dbReference>
<dbReference type="EMBL" id="CP059733">
    <property type="protein sequence ID" value="WDE03205.1"/>
    <property type="molecule type" value="Genomic_DNA"/>
</dbReference>
<name>A0AAE9YY78_9GAMM</name>
<evidence type="ECO:0000313" key="2">
    <source>
        <dbReference type="EMBL" id="WDE03205.1"/>
    </source>
</evidence>
<dbReference type="Proteomes" id="UP000032352">
    <property type="component" value="Chromosome"/>
</dbReference>
<reference evidence="2 3" key="2">
    <citation type="journal article" date="2022" name="Mar. Drugs">
        <title>Bioassay-Guided Fractionation Leads to the Detection of Cholic Acid Generated by the Rare Thalassomonas sp.</title>
        <authorList>
            <person name="Pheiffer F."/>
            <person name="Schneider Y.K."/>
            <person name="Hansen E.H."/>
            <person name="Andersen J.H."/>
            <person name="Isaksson J."/>
            <person name="Busche T."/>
            <person name="R C."/>
            <person name="Kalinowski J."/>
            <person name="Zyl L.V."/>
            <person name="Trindade M."/>
        </authorList>
    </citation>
    <scope>NUCLEOTIDE SEQUENCE [LARGE SCALE GENOMIC DNA]</scope>
    <source>
        <strain evidence="2 3">XOM25</strain>
    </source>
</reference>
<organism evidence="2 3">
    <name type="scientific">Thalassomonas viridans</name>
    <dbReference type="NCBI Taxonomy" id="137584"/>
    <lineage>
        <taxon>Bacteria</taxon>
        <taxon>Pseudomonadati</taxon>
        <taxon>Pseudomonadota</taxon>
        <taxon>Gammaproteobacteria</taxon>
        <taxon>Alteromonadales</taxon>
        <taxon>Colwelliaceae</taxon>
        <taxon>Thalassomonas</taxon>
    </lineage>
</organism>
<feature type="binding site" evidence="1">
    <location>
        <position position="267"/>
    </location>
    <ligand>
        <name>Zn(2+)</name>
        <dbReference type="ChEBI" id="CHEBI:29105"/>
    </ligand>
</feature>